<feature type="domain" description="Spore germination GerAC-like C-terminal" evidence="9">
    <location>
        <begin position="194"/>
        <end position="357"/>
    </location>
</feature>
<keyword evidence="5" id="KW-0472">Membrane</keyword>
<feature type="signal peptide" evidence="8">
    <location>
        <begin position="1"/>
        <end position="21"/>
    </location>
</feature>
<evidence type="ECO:0000259" key="10">
    <source>
        <dbReference type="Pfam" id="PF25198"/>
    </source>
</evidence>
<comment type="caution">
    <text evidence="11">The sequence shown here is derived from an EMBL/GenBank/DDBJ whole genome shotgun (WGS) entry which is preliminary data.</text>
</comment>
<dbReference type="Gene3D" id="3.30.300.210">
    <property type="entry name" value="Nutrient germinant receptor protein C, domain 3"/>
    <property type="match status" value="1"/>
</dbReference>
<protein>
    <submittedName>
        <fullName evidence="11">Spore gernimation protein GerA</fullName>
    </submittedName>
</protein>
<sequence length="360" mass="41338">MKKLGTILVLLLLTLTGCSNQEIVDEIQIVNSFGYDYEDGEIKGTILYPLFKYGATEEPSLIAAKTKTTFDVPAKLDNKSPLPIADGQLRSLLLGESFAKHGLRNTINTISRNPNLGRTLQLAISEGSAHELLSSVTRKKISDTQYINKLIEQNIRLESFPRTNFQIFLFNFFAEDRDAFLPYLKSEKNAIKLNGIALFKKYQFVDVIPMKHAFIFKLLDDGSKNGRYMMNVKKGNHKGQIALQNLYTKRKYYLKGTREQPEIQIVLKIDGKLQEYPYWINVNNPENVKLISKQLKNKIESESHSIINHIQKLDVDPLGFKDFIRSRTRHYNHERIRSIYKDIPISVRVDVTLVQTGINE</sequence>
<dbReference type="Pfam" id="PF05504">
    <property type="entry name" value="Spore_GerAC"/>
    <property type="match status" value="1"/>
</dbReference>
<dbReference type="EMBL" id="LILC01000002">
    <property type="protein sequence ID" value="KOO50462.1"/>
    <property type="molecule type" value="Genomic_DNA"/>
</dbReference>
<proteinExistence type="inferred from homology"/>
<dbReference type="Proteomes" id="UP000037558">
    <property type="component" value="Unassembled WGS sequence"/>
</dbReference>
<dbReference type="InterPro" id="IPR046953">
    <property type="entry name" value="Spore_GerAC-like_C"/>
</dbReference>
<keyword evidence="3" id="KW-0309">Germination</keyword>
<evidence type="ECO:0000256" key="4">
    <source>
        <dbReference type="ARBA" id="ARBA00022729"/>
    </source>
</evidence>
<keyword evidence="6" id="KW-0564">Palmitate</keyword>
<evidence type="ECO:0000256" key="3">
    <source>
        <dbReference type="ARBA" id="ARBA00022544"/>
    </source>
</evidence>
<dbReference type="Pfam" id="PF25198">
    <property type="entry name" value="Spore_GerAC_N"/>
    <property type="match status" value="1"/>
</dbReference>
<evidence type="ECO:0000259" key="9">
    <source>
        <dbReference type="Pfam" id="PF05504"/>
    </source>
</evidence>
<comment type="similarity">
    <text evidence="2">Belongs to the GerABKC lipoprotein family.</text>
</comment>
<evidence type="ECO:0000313" key="11">
    <source>
        <dbReference type="EMBL" id="KOO50462.1"/>
    </source>
</evidence>
<accession>A0A0M0LHU9</accession>
<dbReference type="NCBIfam" id="TIGR02887">
    <property type="entry name" value="spore_ger_x_C"/>
    <property type="match status" value="1"/>
</dbReference>
<evidence type="ECO:0000256" key="1">
    <source>
        <dbReference type="ARBA" id="ARBA00004635"/>
    </source>
</evidence>
<dbReference type="InterPro" id="IPR008844">
    <property type="entry name" value="Spore_GerAC-like"/>
</dbReference>
<dbReference type="PANTHER" id="PTHR35789">
    <property type="entry name" value="SPORE GERMINATION PROTEIN B3"/>
    <property type="match status" value="1"/>
</dbReference>
<dbReference type="PANTHER" id="PTHR35789:SF1">
    <property type="entry name" value="SPORE GERMINATION PROTEIN B3"/>
    <property type="match status" value="1"/>
</dbReference>
<name>A0A0M0LHU9_9BACI</name>
<evidence type="ECO:0000256" key="7">
    <source>
        <dbReference type="ARBA" id="ARBA00023288"/>
    </source>
</evidence>
<comment type="subcellular location">
    <subcellularLocation>
        <location evidence="1">Membrane</location>
        <topology evidence="1">Lipid-anchor</topology>
    </subcellularLocation>
</comment>
<reference evidence="12" key="1">
    <citation type="submission" date="2015-08" db="EMBL/GenBank/DDBJ databases">
        <title>Fjat-14210 dsm16467.</title>
        <authorList>
            <person name="Liu B."/>
            <person name="Wang J."/>
            <person name="Zhu Y."/>
            <person name="Liu G."/>
            <person name="Chen Q."/>
            <person name="Chen Z."/>
            <person name="Lan J."/>
            <person name="Che J."/>
            <person name="Ge C."/>
            <person name="Shi H."/>
            <person name="Pan Z."/>
            <person name="Liu X."/>
        </authorList>
    </citation>
    <scope>NUCLEOTIDE SEQUENCE [LARGE SCALE GENOMIC DNA]</scope>
    <source>
        <strain evidence="12">DSM 16467</strain>
    </source>
</reference>
<dbReference type="GO" id="GO:0016020">
    <property type="term" value="C:membrane"/>
    <property type="evidence" value="ECO:0007669"/>
    <property type="project" value="UniProtKB-SubCell"/>
</dbReference>
<evidence type="ECO:0000313" key="12">
    <source>
        <dbReference type="Proteomes" id="UP000037558"/>
    </source>
</evidence>
<dbReference type="PATRIC" id="fig|284581.3.peg.560"/>
<evidence type="ECO:0000256" key="6">
    <source>
        <dbReference type="ARBA" id="ARBA00023139"/>
    </source>
</evidence>
<evidence type="ECO:0000256" key="8">
    <source>
        <dbReference type="SAM" id="SignalP"/>
    </source>
</evidence>
<feature type="chain" id="PRO_5038685301" evidence="8">
    <location>
        <begin position="22"/>
        <end position="360"/>
    </location>
</feature>
<evidence type="ECO:0000256" key="5">
    <source>
        <dbReference type="ARBA" id="ARBA00023136"/>
    </source>
</evidence>
<dbReference type="GO" id="GO:0009847">
    <property type="term" value="P:spore germination"/>
    <property type="evidence" value="ECO:0007669"/>
    <property type="project" value="InterPro"/>
</dbReference>
<dbReference type="STRING" id="284581.AMD01_01525"/>
<keyword evidence="4 8" id="KW-0732">Signal</keyword>
<dbReference type="PROSITE" id="PS51257">
    <property type="entry name" value="PROKAR_LIPOPROTEIN"/>
    <property type="match status" value="1"/>
</dbReference>
<feature type="domain" description="Spore germination protein N-terminal" evidence="10">
    <location>
        <begin position="21"/>
        <end position="185"/>
    </location>
</feature>
<gene>
    <name evidence="11" type="ORF">AMD01_01525</name>
</gene>
<dbReference type="InterPro" id="IPR038501">
    <property type="entry name" value="Spore_GerAC_C_sf"/>
</dbReference>
<dbReference type="InterPro" id="IPR057336">
    <property type="entry name" value="GerAC_N"/>
</dbReference>
<keyword evidence="12" id="KW-1185">Reference proteome</keyword>
<dbReference type="AlphaFoldDB" id="A0A0M0LHU9"/>
<keyword evidence="7" id="KW-0449">Lipoprotein</keyword>
<dbReference type="OrthoDB" id="2592518at2"/>
<evidence type="ECO:0000256" key="2">
    <source>
        <dbReference type="ARBA" id="ARBA00007886"/>
    </source>
</evidence>
<organism evidence="11 12">
    <name type="scientific">Priestia koreensis</name>
    <dbReference type="NCBI Taxonomy" id="284581"/>
    <lineage>
        <taxon>Bacteria</taxon>
        <taxon>Bacillati</taxon>
        <taxon>Bacillota</taxon>
        <taxon>Bacilli</taxon>
        <taxon>Bacillales</taxon>
        <taxon>Bacillaceae</taxon>
        <taxon>Priestia</taxon>
    </lineage>
</organism>